<dbReference type="EMBL" id="JADIMG010000017">
    <property type="protein sequence ID" value="MBO8459061.1"/>
    <property type="molecule type" value="Genomic_DNA"/>
</dbReference>
<dbReference type="InterPro" id="IPR005583">
    <property type="entry name" value="YaaA"/>
</dbReference>
<dbReference type="Pfam" id="PF03883">
    <property type="entry name" value="H2O2_YaaD"/>
    <property type="match status" value="1"/>
</dbReference>
<name>A0A9D9N3G3_9BACT</name>
<dbReference type="GO" id="GO:0033194">
    <property type="term" value="P:response to hydroperoxide"/>
    <property type="evidence" value="ECO:0007669"/>
    <property type="project" value="TreeGrafter"/>
</dbReference>
<dbReference type="HAMAP" id="MF_00652">
    <property type="entry name" value="UPF0246"/>
    <property type="match status" value="1"/>
</dbReference>
<dbReference type="AlphaFoldDB" id="A0A9D9N3G3"/>
<accession>A0A9D9N3G3</accession>
<proteinExistence type="inferred from homology"/>
<dbReference type="PANTHER" id="PTHR30283:SF4">
    <property type="entry name" value="PEROXIDE STRESS RESISTANCE PROTEIN YAAA"/>
    <property type="match status" value="1"/>
</dbReference>
<comment type="caution">
    <text evidence="2">The sequence shown here is derived from an EMBL/GenBank/DDBJ whole genome shotgun (WGS) entry which is preliminary data.</text>
</comment>
<evidence type="ECO:0000256" key="1">
    <source>
        <dbReference type="HAMAP-Rule" id="MF_00652"/>
    </source>
</evidence>
<organism evidence="2 3">
    <name type="scientific">Candidatus Gallipaludibacter merdavium</name>
    <dbReference type="NCBI Taxonomy" id="2840839"/>
    <lineage>
        <taxon>Bacteria</taxon>
        <taxon>Pseudomonadati</taxon>
        <taxon>Bacteroidota</taxon>
        <taxon>Bacteroidia</taxon>
        <taxon>Bacteroidales</taxon>
        <taxon>Candidatus Gallipaludibacter</taxon>
    </lineage>
</organism>
<dbReference type="GO" id="GO:0005829">
    <property type="term" value="C:cytosol"/>
    <property type="evidence" value="ECO:0007669"/>
    <property type="project" value="TreeGrafter"/>
</dbReference>
<reference evidence="2" key="2">
    <citation type="journal article" date="2021" name="PeerJ">
        <title>Extensive microbial diversity within the chicken gut microbiome revealed by metagenomics and culture.</title>
        <authorList>
            <person name="Gilroy R."/>
            <person name="Ravi A."/>
            <person name="Getino M."/>
            <person name="Pursley I."/>
            <person name="Horton D.L."/>
            <person name="Alikhan N.F."/>
            <person name="Baker D."/>
            <person name="Gharbi K."/>
            <person name="Hall N."/>
            <person name="Watson M."/>
            <person name="Adriaenssens E.M."/>
            <person name="Foster-Nyarko E."/>
            <person name="Jarju S."/>
            <person name="Secka A."/>
            <person name="Antonio M."/>
            <person name="Oren A."/>
            <person name="Chaudhuri R.R."/>
            <person name="La Ragione R."/>
            <person name="Hildebrand F."/>
            <person name="Pallen M.J."/>
        </authorList>
    </citation>
    <scope>NUCLEOTIDE SEQUENCE</scope>
    <source>
        <strain evidence="2">G3-3990</strain>
    </source>
</reference>
<gene>
    <name evidence="2" type="ORF">IAA73_01820</name>
</gene>
<evidence type="ECO:0000313" key="2">
    <source>
        <dbReference type="EMBL" id="MBO8459061.1"/>
    </source>
</evidence>
<dbReference type="Proteomes" id="UP000823641">
    <property type="component" value="Unassembled WGS sequence"/>
</dbReference>
<protein>
    <recommendedName>
        <fullName evidence="1">UPF0246 protein IAA73_01820</fullName>
    </recommendedName>
</protein>
<comment type="similarity">
    <text evidence="1">Belongs to the UPF0246 family.</text>
</comment>
<dbReference type="PANTHER" id="PTHR30283">
    <property type="entry name" value="PEROXIDE STRESS RESPONSE PROTEIN YAAA"/>
    <property type="match status" value="1"/>
</dbReference>
<reference evidence="2" key="1">
    <citation type="submission" date="2020-10" db="EMBL/GenBank/DDBJ databases">
        <authorList>
            <person name="Gilroy R."/>
        </authorList>
    </citation>
    <scope>NUCLEOTIDE SEQUENCE</scope>
    <source>
        <strain evidence="2">G3-3990</strain>
    </source>
</reference>
<sequence length="242" mass="27717">MAVRNEAAVPYTTEPEFESIAMEKAAVMARFSDVALMEMLKVNDKIASRTAEQYQLIRNGEAEQIPALAAYSGAVFKRIDPQSFDFDDWRFAQDHLRIMSSLYGLLRPLDRISAYRLEAIVSLDGKETIAETWRPVLTDKFIALVNQSGGVLLDLASEEMRLFLDWPKVCSAVRIVKVDFYERRGGKLKSVTMYAKMCRGEMTRYVIRNRIDNPEDVKAFQWDGFAFDPHESNENHLVFVRG</sequence>
<evidence type="ECO:0000313" key="3">
    <source>
        <dbReference type="Proteomes" id="UP000823641"/>
    </source>
</evidence>